<feature type="compositionally biased region" description="Basic and acidic residues" evidence="1">
    <location>
        <begin position="126"/>
        <end position="135"/>
    </location>
</feature>
<dbReference type="EMBL" id="JADKCH010000025">
    <property type="protein sequence ID" value="MBK8573639.1"/>
    <property type="molecule type" value="Genomic_DNA"/>
</dbReference>
<dbReference type="InterPro" id="IPR001509">
    <property type="entry name" value="Epimerase_deHydtase"/>
</dbReference>
<dbReference type="GO" id="GO:0004029">
    <property type="term" value="F:aldehyde dehydrogenase (NAD+) activity"/>
    <property type="evidence" value="ECO:0007669"/>
    <property type="project" value="TreeGrafter"/>
</dbReference>
<dbReference type="InterPro" id="IPR051783">
    <property type="entry name" value="NAD(P)-dependent_oxidoreduct"/>
</dbReference>
<dbReference type="Gene3D" id="3.40.50.720">
    <property type="entry name" value="NAD(P)-binding Rossmann-like Domain"/>
    <property type="match status" value="1"/>
</dbReference>
<feature type="domain" description="NAD-dependent epimerase/dehydratase" evidence="2">
    <location>
        <begin position="9"/>
        <end position="210"/>
    </location>
</feature>
<dbReference type="GO" id="GO:0005737">
    <property type="term" value="C:cytoplasm"/>
    <property type="evidence" value="ECO:0007669"/>
    <property type="project" value="TreeGrafter"/>
</dbReference>
<name>A0A936F3V9_9BACT</name>
<dbReference type="AlphaFoldDB" id="A0A936F3V9"/>
<proteinExistence type="predicted"/>
<dbReference type="Pfam" id="PF01370">
    <property type="entry name" value="Epimerase"/>
    <property type="match status" value="1"/>
</dbReference>
<dbReference type="PANTHER" id="PTHR48079:SF6">
    <property type="entry name" value="NAD(P)-BINDING DOMAIN-CONTAINING PROTEIN-RELATED"/>
    <property type="match status" value="1"/>
</dbReference>
<dbReference type="Proteomes" id="UP000709959">
    <property type="component" value="Unassembled WGS sequence"/>
</dbReference>
<protein>
    <submittedName>
        <fullName evidence="3">NAD-dependent epimerase/dehydratase family protein</fullName>
    </submittedName>
</protein>
<dbReference type="SUPFAM" id="SSF51735">
    <property type="entry name" value="NAD(P)-binding Rossmann-fold domains"/>
    <property type="match status" value="1"/>
</dbReference>
<evidence type="ECO:0000313" key="4">
    <source>
        <dbReference type="Proteomes" id="UP000709959"/>
    </source>
</evidence>
<reference evidence="3 4" key="1">
    <citation type="submission" date="2020-10" db="EMBL/GenBank/DDBJ databases">
        <title>Connecting structure to function with the recovery of over 1000 high-quality activated sludge metagenome-assembled genomes encoding full-length rRNA genes using long-read sequencing.</title>
        <authorList>
            <person name="Singleton C.M."/>
            <person name="Petriglieri F."/>
            <person name="Kristensen J.M."/>
            <person name="Kirkegaard R.H."/>
            <person name="Michaelsen T.Y."/>
            <person name="Andersen M.H."/>
            <person name="Karst S.M."/>
            <person name="Dueholm M.S."/>
            <person name="Nielsen P.H."/>
            <person name="Albertsen M."/>
        </authorList>
    </citation>
    <scope>NUCLEOTIDE SEQUENCE [LARGE SCALE GENOMIC DNA]</scope>
    <source>
        <strain evidence="3">OdNE_18-Q3-R46-58_MAXAC.008</strain>
    </source>
</reference>
<dbReference type="InterPro" id="IPR036291">
    <property type="entry name" value="NAD(P)-bd_dom_sf"/>
</dbReference>
<gene>
    <name evidence="3" type="ORF">IPN91_13655</name>
</gene>
<dbReference type="PANTHER" id="PTHR48079">
    <property type="entry name" value="PROTEIN YEEZ"/>
    <property type="match status" value="1"/>
</dbReference>
<evidence type="ECO:0000256" key="1">
    <source>
        <dbReference type="SAM" id="MobiDB-lite"/>
    </source>
</evidence>
<sequence>MEGKGLCLIAGCGYTGARLARRLLRVGQVLALVRGPASAAALLGQGIPAVAVDFDADVSPPTLPPDLGAVVYLAPPAAVGTEDLRLARFLQALGPARPEVFVYLSTTGVYGDTRGAAVDEASPAAPREDRSKQRRDAECQVTAWCGARGVRPVILRVPAIYGPHRLPLDRLRRGEPVLREADSGPGNRIHVDDLVAACAVALGRPVSGVFNLTDGVPESMAEFTSRVAALADLPAPRRVSWAEAQTLLSPGLLAFLRESRLVTSRRMLELGWTPTYGNPDDGIRASLGEMGWAGPSSAGR</sequence>
<comment type="caution">
    <text evidence="3">The sequence shown here is derived from an EMBL/GenBank/DDBJ whole genome shotgun (WGS) entry which is preliminary data.</text>
</comment>
<feature type="region of interest" description="Disordered" evidence="1">
    <location>
        <begin position="115"/>
        <end position="135"/>
    </location>
</feature>
<organism evidence="3 4">
    <name type="scientific">Candidatus Geothrix odensensis</name>
    <dbReference type="NCBI Taxonomy" id="2954440"/>
    <lineage>
        <taxon>Bacteria</taxon>
        <taxon>Pseudomonadati</taxon>
        <taxon>Acidobacteriota</taxon>
        <taxon>Holophagae</taxon>
        <taxon>Holophagales</taxon>
        <taxon>Holophagaceae</taxon>
        <taxon>Geothrix</taxon>
    </lineage>
</organism>
<evidence type="ECO:0000259" key="2">
    <source>
        <dbReference type="Pfam" id="PF01370"/>
    </source>
</evidence>
<evidence type="ECO:0000313" key="3">
    <source>
        <dbReference type="EMBL" id="MBK8573639.1"/>
    </source>
</evidence>
<accession>A0A936F3V9</accession>